<dbReference type="Proteomes" id="UP000808349">
    <property type="component" value="Unassembled WGS sequence"/>
</dbReference>
<dbReference type="Gene3D" id="1.25.40.10">
    <property type="entry name" value="Tetratricopeptide repeat domain"/>
    <property type="match status" value="1"/>
</dbReference>
<name>A0A9D7XC19_9BACT</name>
<evidence type="ECO:0000313" key="2">
    <source>
        <dbReference type="EMBL" id="MBK9716259.1"/>
    </source>
</evidence>
<organism evidence="2 3">
    <name type="scientific">Candidatus Defluviibacterium haderslevense</name>
    <dbReference type="NCBI Taxonomy" id="2981993"/>
    <lineage>
        <taxon>Bacteria</taxon>
        <taxon>Pseudomonadati</taxon>
        <taxon>Bacteroidota</taxon>
        <taxon>Saprospiria</taxon>
        <taxon>Saprospirales</taxon>
        <taxon>Saprospiraceae</taxon>
        <taxon>Candidatus Defluviibacterium</taxon>
    </lineage>
</organism>
<dbReference type="InterPro" id="IPR011990">
    <property type="entry name" value="TPR-like_helical_dom_sf"/>
</dbReference>
<keyword evidence="1" id="KW-1133">Transmembrane helix</keyword>
<protein>
    <recommendedName>
        <fullName evidence="4">Tetratricopeptide repeat protein</fullName>
    </recommendedName>
</protein>
<dbReference type="AlphaFoldDB" id="A0A9D7XC19"/>
<comment type="caution">
    <text evidence="2">The sequence shown here is derived from an EMBL/GenBank/DDBJ whole genome shotgun (WGS) entry which is preliminary data.</text>
</comment>
<dbReference type="SUPFAM" id="SSF48452">
    <property type="entry name" value="TPR-like"/>
    <property type="match status" value="1"/>
</dbReference>
<sequence>MFVINIYLKFAIIAVLLIGGTLLAFTVGFWYAFPLLLVGLIFLASYIFLGTIQSAAQFMQSQDFDACEKRLNLTFKPNWLYVTNRAYYFLIKGSIDVQRGKHNEAEEWFNKAQALKLPTDNEKAMIFIQMINIHVSKNRWTQANNAYRELKKLKLTGDMFKDQIKMIDDVLKQQGKMKTMGQMDQRMMFRPGGKRRTPRMR</sequence>
<evidence type="ECO:0008006" key="4">
    <source>
        <dbReference type="Google" id="ProtNLM"/>
    </source>
</evidence>
<evidence type="ECO:0000256" key="1">
    <source>
        <dbReference type="SAM" id="Phobius"/>
    </source>
</evidence>
<feature type="transmembrane region" description="Helical" evidence="1">
    <location>
        <begin position="7"/>
        <end position="25"/>
    </location>
</feature>
<evidence type="ECO:0000313" key="3">
    <source>
        <dbReference type="Proteomes" id="UP000808349"/>
    </source>
</evidence>
<feature type="transmembrane region" description="Helical" evidence="1">
    <location>
        <begin position="31"/>
        <end position="49"/>
    </location>
</feature>
<keyword evidence="1" id="KW-0812">Transmembrane</keyword>
<dbReference type="EMBL" id="JADKFW010000004">
    <property type="protein sequence ID" value="MBK9716259.1"/>
    <property type="molecule type" value="Genomic_DNA"/>
</dbReference>
<keyword evidence="1" id="KW-0472">Membrane</keyword>
<accession>A0A9D7XC19</accession>
<gene>
    <name evidence="2" type="ORF">IPO85_01805</name>
</gene>
<reference evidence="2 3" key="1">
    <citation type="submission" date="2020-10" db="EMBL/GenBank/DDBJ databases">
        <title>Connecting structure to function with the recovery of over 1000 high-quality activated sludge metagenome-assembled genomes encoding full-length rRNA genes using long-read sequencing.</title>
        <authorList>
            <person name="Singleton C.M."/>
            <person name="Petriglieri F."/>
            <person name="Kristensen J.M."/>
            <person name="Kirkegaard R.H."/>
            <person name="Michaelsen T.Y."/>
            <person name="Andersen M.H."/>
            <person name="Karst S.M."/>
            <person name="Dueholm M.S."/>
            <person name="Nielsen P.H."/>
            <person name="Albertsen M."/>
        </authorList>
    </citation>
    <scope>NUCLEOTIDE SEQUENCE [LARGE SCALE GENOMIC DNA]</scope>
    <source>
        <strain evidence="2">Ribe_18-Q3-R11-54_BAT3C.373</strain>
    </source>
</reference>
<proteinExistence type="predicted"/>